<evidence type="ECO:0000313" key="7">
    <source>
        <dbReference type="Proteomes" id="UP000016930"/>
    </source>
</evidence>
<dbReference type="STRING" id="914234.M2PN62"/>
<keyword evidence="5" id="KW-0472">Membrane</keyword>
<evidence type="ECO:0008006" key="8">
    <source>
        <dbReference type="Google" id="ProtNLM"/>
    </source>
</evidence>
<evidence type="ECO:0000256" key="4">
    <source>
        <dbReference type="ARBA" id="ARBA00023002"/>
    </source>
</evidence>
<dbReference type="InterPro" id="IPR051209">
    <property type="entry name" value="FAD-bind_Monooxygenase_sf"/>
</dbReference>
<keyword evidence="2" id="KW-0285">Flavoprotein</keyword>
<evidence type="ECO:0000256" key="1">
    <source>
        <dbReference type="ARBA" id="ARBA00010139"/>
    </source>
</evidence>
<dbReference type="GO" id="GO:0004499">
    <property type="term" value="F:N,N-dimethylaniline monooxygenase activity"/>
    <property type="evidence" value="ECO:0007669"/>
    <property type="project" value="InterPro"/>
</dbReference>
<reference evidence="6 7" key="1">
    <citation type="journal article" date="2012" name="Proc. Natl. Acad. Sci. U.S.A.">
        <title>Comparative genomics of Ceriporiopsis subvermispora and Phanerochaete chrysosporium provide insight into selective ligninolysis.</title>
        <authorList>
            <person name="Fernandez-Fueyo E."/>
            <person name="Ruiz-Duenas F.J."/>
            <person name="Ferreira P."/>
            <person name="Floudas D."/>
            <person name="Hibbett D.S."/>
            <person name="Canessa P."/>
            <person name="Larrondo L.F."/>
            <person name="James T.Y."/>
            <person name="Seelenfreund D."/>
            <person name="Lobos S."/>
            <person name="Polanco R."/>
            <person name="Tello M."/>
            <person name="Honda Y."/>
            <person name="Watanabe T."/>
            <person name="Watanabe T."/>
            <person name="Ryu J.S."/>
            <person name="Kubicek C.P."/>
            <person name="Schmoll M."/>
            <person name="Gaskell J."/>
            <person name="Hammel K.E."/>
            <person name="St John F.J."/>
            <person name="Vanden Wymelenberg A."/>
            <person name="Sabat G."/>
            <person name="Splinter BonDurant S."/>
            <person name="Syed K."/>
            <person name="Yadav J.S."/>
            <person name="Doddapaneni H."/>
            <person name="Subramanian V."/>
            <person name="Lavin J.L."/>
            <person name="Oguiza J.A."/>
            <person name="Perez G."/>
            <person name="Pisabarro A.G."/>
            <person name="Ramirez L."/>
            <person name="Santoyo F."/>
            <person name="Master E."/>
            <person name="Coutinho P.M."/>
            <person name="Henrissat B."/>
            <person name="Lombard V."/>
            <person name="Magnuson J.K."/>
            <person name="Kuees U."/>
            <person name="Hori C."/>
            <person name="Igarashi K."/>
            <person name="Samejima M."/>
            <person name="Held B.W."/>
            <person name="Barry K.W."/>
            <person name="LaButti K.M."/>
            <person name="Lapidus A."/>
            <person name="Lindquist E.A."/>
            <person name="Lucas S.M."/>
            <person name="Riley R."/>
            <person name="Salamov A.A."/>
            <person name="Hoffmeister D."/>
            <person name="Schwenk D."/>
            <person name="Hadar Y."/>
            <person name="Yarden O."/>
            <person name="de Vries R.P."/>
            <person name="Wiebenga A."/>
            <person name="Stenlid J."/>
            <person name="Eastwood D."/>
            <person name="Grigoriev I.V."/>
            <person name="Berka R.M."/>
            <person name="Blanchette R.A."/>
            <person name="Kersten P."/>
            <person name="Martinez A.T."/>
            <person name="Vicuna R."/>
            <person name="Cullen D."/>
        </authorList>
    </citation>
    <scope>NUCLEOTIDE SEQUENCE [LARGE SCALE GENOMIC DNA]</scope>
    <source>
        <strain evidence="6 7">B</strain>
    </source>
</reference>
<gene>
    <name evidence="6" type="ORF">CERSUDRAFT_114511</name>
</gene>
<dbReference type="Proteomes" id="UP000016930">
    <property type="component" value="Unassembled WGS sequence"/>
</dbReference>
<dbReference type="AlphaFoldDB" id="M2PN62"/>
<dbReference type="Pfam" id="PF00743">
    <property type="entry name" value="FMO-like"/>
    <property type="match status" value="1"/>
</dbReference>
<dbReference type="OrthoDB" id="74360at2759"/>
<dbReference type="SUPFAM" id="SSF51905">
    <property type="entry name" value="FAD/NAD(P)-binding domain"/>
    <property type="match status" value="2"/>
</dbReference>
<feature type="transmembrane region" description="Helical" evidence="5">
    <location>
        <begin position="538"/>
        <end position="560"/>
    </location>
</feature>
<evidence type="ECO:0000256" key="2">
    <source>
        <dbReference type="ARBA" id="ARBA00022630"/>
    </source>
</evidence>
<dbReference type="HOGENOM" id="CLU_006937_7_0_1"/>
<dbReference type="PANTHER" id="PTHR42877">
    <property type="entry name" value="L-ORNITHINE N(5)-MONOOXYGENASE-RELATED"/>
    <property type="match status" value="1"/>
</dbReference>
<keyword evidence="3" id="KW-0274">FAD</keyword>
<evidence type="ECO:0000313" key="6">
    <source>
        <dbReference type="EMBL" id="EMD37874.1"/>
    </source>
</evidence>
<name>M2PN62_CERS8</name>
<comment type="similarity">
    <text evidence="1">Belongs to the FAD-binding monooxygenase family.</text>
</comment>
<keyword evidence="7" id="KW-1185">Reference proteome</keyword>
<dbReference type="Gene3D" id="3.50.50.60">
    <property type="entry name" value="FAD/NAD(P)-binding domain"/>
    <property type="match status" value="2"/>
</dbReference>
<dbReference type="GO" id="GO:0050661">
    <property type="term" value="F:NADP binding"/>
    <property type="evidence" value="ECO:0007669"/>
    <property type="project" value="InterPro"/>
</dbReference>
<dbReference type="EMBL" id="KB445796">
    <property type="protein sequence ID" value="EMD37874.1"/>
    <property type="molecule type" value="Genomic_DNA"/>
</dbReference>
<dbReference type="PANTHER" id="PTHR42877:SF5">
    <property type="entry name" value="L-ORNITHINE N(5)-MONOOXYGENASE-RELATED"/>
    <property type="match status" value="1"/>
</dbReference>
<accession>M2PN62</accession>
<keyword evidence="5" id="KW-1133">Transmembrane helix</keyword>
<evidence type="ECO:0000256" key="3">
    <source>
        <dbReference type="ARBA" id="ARBA00022827"/>
    </source>
</evidence>
<organism evidence="6 7">
    <name type="scientific">Ceriporiopsis subvermispora (strain B)</name>
    <name type="common">White-rot fungus</name>
    <name type="synonym">Gelatoporia subvermispora</name>
    <dbReference type="NCBI Taxonomy" id="914234"/>
    <lineage>
        <taxon>Eukaryota</taxon>
        <taxon>Fungi</taxon>
        <taxon>Dikarya</taxon>
        <taxon>Basidiomycota</taxon>
        <taxon>Agaricomycotina</taxon>
        <taxon>Agaricomycetes</taxon>
        <taxon>Polyporales</taxon>
        <taxon>Gelatoporiaceae</taxon>
        <taxon>Gelatoporia</taxon>
    </lineage>
</organism>
<keyword evidence="5" id="KW-0812">Transmembrane</keyword>
<feature type="transmembrane region" description="Helical" evidence="5">
    <location>
        <begin position="515"/>
        <end position="532"/>
    </location>
</feature>
<dbReference type="InterPro" id="IPR036188">
    <property type="entry name" value="FAD/NAD-bd_sf"/>
</dbReference>
<keyword evidence="4" id="KW-0560">Oxidoreductase</keyword>
<proteinExistence type="inferred from homology"/>
<protein>
    <recommendedName>
        <fullName evidence="8">L-ornithine N(5)-oxygenase</fullName>
    </recommendedName>
</protein>
<dbReference type="InterPro" id="IPR020946">
    <property type="entry name" value="Flavin_mOase-like"/>
</dbReference>
<dbReference type="GO" id="GO:0050660">
    <property type="term" value="F:flavin adenine dinucleotide binding"/>
    <property type="evidence" value="ECO:0007669"/>
    <property type="project" value="InterPro"/>
</dbReference>
<evidence type="ECO:0000256" key="5">
    <source>
        <dbReference type="SAM" id="Phobius"/>
    </source>
</evidence>
<sequence length="564" mass="64003">MAFAKDVSAGSSTPRVVIMGGGLGGLSFGIALKRQLGFNNFIIYEKASDIGGTWRDNTYPGCASDVPTHWYSLSTDLNPNWSRTHVLQPELQAYWKNIAAKYNLYDHVVLNTKVNRAVWDNSEQVYRIELENVRTGERSVTTAQVFVGALGLLSEPKVPTDLKGVERFKGDMFHTARWNHSVDFRNKRTAVIGNGCSAAQLIPHLVKEPSTSIVNFVRTPVWFVNPRRGDYAEWQKWVFANVPGAMRLYRTYLFWELDLLFPVFQGKRNRIRDKMQKDLEKFMIEKTPKKYHDKIIPNYPPACKRLVMETGYLGSLHKPNMDVNWDGIDTLTEEGIRTKTGENIPFDVIVLGTGFVTDEYPVPVFGSNGQSIQQYYKSQGGPTAFGGVTVAGFPNFFMLAGPNTNTSHSSAIFGEEVQINYAVQLIAPILRGEALSFELTEKASDKYNNWLQRKLANTAYNECVSWYRVGGTGKNFSIFPGPMTQYWWILRSPKWSDYKAVGADRWNRRRRLASALKGSAFVLFTMFLVWAARQKDFVTKFLLSFWLTLQSIPAAILAWFSQEV</sequence>
<feature type="transmembrane region" description="Helical" evidence="5">
    <location>
        <begin position="12"/>
        <end position="32"/>
    </location>
</feature>